<dbReference type="GO" id="GO:0004177">
    <property type="term" value="F:aminopeptidase activity"/>
    <property type="evidence" value="ECO:0007669"/>
    <property type="project" value="UniProtKB-KW"/>
</dbReference>
<dbReference type="EMBL" id="FCNW02000009">
    <property type="protein sequence ID" value="SAL34572.1"/>
    <property type="molecule type" value="Genomic_DNA"/>
</dbReference>
<dbReference type="Gene3D" id="3.40.50.1820">
    <property type="entry name" value="alpha/beta hydrolase"/>
    <property type="match status" value="1"/>
</dbReference>
<dbReference type="Pfam" id="PF00561">
    <property type="entry name" value="Abhydrolase_1"/>
    <property type="match status" value="1"/>
</dbReference>
<keyword evidence="7" id="KW-1185">Reference proteome</keyword>
<feature type="domain" description="AB hydrolase-1" evidence="4">
    <location>
        <begin position="84"/>
        <end position="239"/>
    </location>
</feature>
<feature type="domain" description="Peptidase S33 tripeptidyl aminopeptidase-like C-terminal" evidence="5">
    <location>
        <begin position="412"/>
        <end position="511"/>
    </location>
</feature>
<dbReference type="STRING" id="326474.AWB65_02390"/>
<comment type="similarity">
    <text evidence="1">Belongs to the peptidase S33 family.</text>
</comment>
<evidence type="ECO:0000313" key="6">
    <source>
        <dbReference type="EMBL" id="SAL34572.1"/>
    </source>
</evidence>
<comment type="caution">
    <text evidence="6">The sequence shown here is derived from an EMBL/GenBank/DDBJ whole genome shotgun (WGS) entry which is preliminary data.</text>
</comment>
<dbReference type="PANTHER" id="PTHR43248:SF30">
    <property type="entry name" value="AB HYDROLASE-1 DOMAIN-CONTAINING PROTEIN"/>
    <property type="match status" value="1"/>
</dbReference>
<dbReference type="PANTHER" id="PTHR43248">
    <property type="entry name" value="2-SUCCINYL-6-HYDROXY-2,4-CYCLOHEXADIENE-1-CARBOXYLATE SYNTHASE"/>
    <property type="match status" value="1"/>
</dbReference>
<dbReference type="Proteomes" id="UP000054977">
    <property type="component" value="Unassembled WGS sequence"/>
</dbReference>
<protein>
    <submittedName>
        <fullName evidence="6">Tripeptidyl aminopeptidase</fullName>
        <ecNumber evidence="6">3.4.14.-</ecNumber>
    </submittedName>
</protein>
<feature type="chain" id="PRO_5011113856" evidence="3">
    <location>
        <begin position="23"/>
        <end position="535"/>
    </location>
</feature>
<sequence>MTLSGLLSLACASMLILSGCGAHTETTIIPPLTWAACPADVAPAPFQCATAKVPLDHAQPLSDQTIQLAVIRRPATNTAQRLGAIFFNPGGPGGAGTEDLPGWIDKFPPALIARFDLISWDPRGIGRSTAVRCFESKAAEDAFKRRMALGFPVGDAQVQAQAQLQSQFNQSCLRRAGTLLEHVSTADTARDLEWLRRAAGEPEMNYLGVSYGTLLGATYLNLFPDHVRAAVLDGNIDIEAWFADTPLQGTSLRMNNDIASGQTLDQFFQQCARAGHGRCAFADDGASAPATAAKFQTLAARLTARPVALGSVTVTGPSMLSLTSNFLFTVHAFGDFPGWTALGVVLDRLWTASQAPLPSAPAATPATAAASDALYESDGAGNAVQCGESPNPRDLTLFPQIAAFATARAGLIGQPVAWFDAPCSSWPASSASVYKGPWNAKTPPILVIGNVYDPSTAYGSSQKTAKLLANARLLTVNGYGHTALLNTSTCANDAESAYFINGTLPADGMVCQQDGAPFVESAQPPNRGVTAQPTP</sequence>
<feature type="signal peptide" evidence="3">
    <location>
        <begin position="1"/>
        <end position="22"/>
    </location>
</feature>
<dbReference type="InterPro" id="IPR051601">
    <property type="entry name" value="Serine_prot/Carboxylest_S33"/>
</dbReference>
<evidence type="ECO:0000256" key="2">
    <source>
        <dbReference type="ARBA" id="ARBA00022801"/>
    </source>
</evidence>
<dbReference type="EC" id="3.4.14.-" evidence="6"/>
<keyword evidence="6" id="KW-0031">Aminopeptidase</keyword>
<dbReference type="InterPro" id="IPR029058">
    <property type="entry name" value="AB_hydrolase_fold"/>
</dbReference>
<dbReference type="InterPro" id="IPR013595">
    <property type="entry name" value="Pept_S33_TAP-like_C"/>
</dbReference>
<evidence type="ECO:0000259" key="4">
    <source>
        <dbReference type="Pfam" id="PF00561"/>
    </source>
</evidence>
<gene>
    <name evidence="6" type="primary">tap_2</name>
    <name evidence="6" type="ORF">AWB65_02390</name>
</gene>
<evidence type="ECO:0000313" key="7">
    <source>
        <dbReference type="Proteomes" id="UP000054977"/>
    </source>
</evidence>
<dbReference type="Pfam" id="PF08386">
    <property type="entry name" value="Abhydrolase_4"/>
    <property type="match status" value="1"/>
</dbReference>
<keyword evidence="6" id="KW-0645">Protease</keyword>
<dbReference type="RefSeq" id="WP_087667354.1">
    <property type="nucleotide sequence ID" value="NZ_FCNW02000009.1"/>
</dbReference>
<evidence type="ECO:0000259" key="5">
    <source>
        <dbReference type="Pfam" id="PF08386"/>
    </source>
</evidence>
<dbReference type="OrthoDB" id="5519806at2"/>
<organism evidence="6 7">
    <name type="scientific">Caballeronia humi</name>
    <dbReference type="NCBI Taxonomy" id="326474"/>
    <lineage>
        <taxon>Bacteria</taxon>
        <taxon>Pseudomonadati</taxon>
        <taxon>Pseudomonadota</taxon>
        <taxon>Betaproteobacteria</taxon>
        <taxon>Burkholderiales</taxon>
        <taxon>Burkholderiaceae</taxon>
        <taxon>Caballeronia</taxon>
    </lineage>
</organism>
<dbReference type="SUPFAM" id="SSF53474">
    <property type="entry name" value="alpha/beta-Hydrolases"/>
    <property type="match status" value="1"/>
</dbReference>
<keyword evidence="2 6" id="KW-0378">Hydrolase</keyword>
<dbReference type="AlphaFoldDB" id="A0A158GRA7"/>
<name>A0A158GRA7_9BURK</name>
<accession>A0A158GRA7</accession>
<proteinExistence type="inferred from homology"/>
<keyword evidence="3" id="KW-0732">Signal</keyword>
<reference evidence="6" key="1">
    <citation type="submission" date="2016-01" db="EMBL/GenBank/DDBJ databases">
        <authorList>
            <person name="Peeters C."/>
        </authorList>
    </citation>
    <scope>NUCLEOTIDE SEQUENCE [LARGE SCALE GENOMIC DNA]</scope>
    <source>
        <strain evidence="6">LMG 22934</strain>
    </source>
</reference>
<evidence type="ECO:0000256" key="3">
    <source>
        <dbReference type="SAM" id="SignalP"/>
    </source>
</evidence>
<dbReference type="InterPro" id="IPR000073">
    <property type="entry name" value="AB_hydrolase_1"/>
</dbReference>
<evidence type="ECO:0000256" key="1">
    <source>
        <dbReference type="ARBA" id="ARBA00010088"/>
    </source>
</evidence>